<sequence>MVEIENAWLLITFPSSNKMFSRIKLIRRYSSIQFSLSCLPHAQNTIYFCTTKPFASHIICPGIATNAASFQFPYLQVCHCAYPIVPSLYYYHHLSLRMIALLSADAYKF</sequence>
<evidence type="ECO:0000313" key="2">
    <source>
        <dbReference type="Proteomes" id="UP000231279"/>
    </source>
</evidence>
<keyword evidence="2" id="KW-1185">Reference proteome</keyword>
<dbReference type="Proteomes" id="UP000231279">
    <property type="component" value="Unassembled WGS sequence"/>
</dbReference>
<gene>
    <name evidence="1" type="ORF">CDL12_07907</name>
</gene>
<proteinExistence type="predicted"/>
<organism evidence="1 2">
    <name type="scientific">Handroanthus impetiginosus</name>
    <dbReference type="NCBI Taxonomy" id="429701"/>
    <lineage>
        <taxon>Eukaryota</taxon>
        <taxon>Viridiplantae</taxon>
        <taxon>Streptophyta</taxon>
        <taxon>Embryophyta</taxon>
        <taxon>Tracheophyta</taxon>
        <taxon>Spermatophyta</taxon>
        <taxon>Magnoliopsida</taxon>
        <taxon>eudicotyledons</taxon>
        <taxon>Gunneridae</taxon>
        <taxon>Pentapetalae</taxon>
        <taxon>asterids</taxon>
        <taxon>lamiids</taxon>
        <taxon>Lamiales</taxon>
        <taxon>Bignoniaceae</taxon>
        <taxon>Crescentiina</taxon>
        <taxon>Tabebuia alliance</taxon>
        <taxon>Handroanthus</taxon>
    </lineage>
</organism>
<dbReference type="EMBL" id="NKXS01001283">
    <property type="protein sequence ID" value="PIN19403.1"/>
    <property type="molecule type" value="Genomic_DNA"/>
</dbReference>
<dbReference type="AlphaFoldDB" id="A0A2G9HPN3"/>
<comment type="caution">
    <text evidence="1">The sequence shown here is derived from an EMBL/GenBank/DDBJ whole genome shotgun (WGS) entry which is preliminary data.</text>
</comment>
<reference evidence="2" key="1">
    <citation type="journal article" date="2018" name="Gigascience">
        <title>Genome assembly of the Pink Ipe (Handroanthus impetiginosus, Bignoniaceae), a highly valued, ecologically keystone Neotropical timber forest tree.</title>
        <authorList>
            <person name="Silva-Junior O.B."/>
            <person name="Grattapaglia D."/>
            <person name="Novaes E."/>
            <person name="Collevatti R.G."/>
        </authorList>
    </citation>
    <scope>NUCLEOTIDE SEQUENCE [LARGE SCALE GENOMIC DNA]</scope>
    <source>
        <strain evidence="2">cv. UFG-1</strain>
    </source>
</reference>
<name>A0A2G9HPN3_9LAMI</name>
<evidence type="ECO:0000313" key="1">
    <source>
        <dbReference type="EMBL" id="PIN19403.1"/>
    </source>
</evidence>
<accession>A0A2G9HPN3</accession>
<protein>
    <submittedName>
        <fullName evidence="1">Uncharacterized protein</fullName>
    </submittedName>
</protein>